<feature type="region of interest" description="Disordered" evidence="1">
    <location>
        <begin position="152"/>
        <end position="183"/>
    </location>
</feature>
<gene>
    <name evidence="2" type="ORF">BST42_25890</name>
</gene>
<protein>
    <submittedName>
        <fullName evidence="2">Uncharacterized protein</fullName>
    </submittedName>
</protein>
<keyword evidence="3" id="KW-1185">Reference proteome</keyword>
<dbReference type="EMBL" id="MVIH01000020">
    <property type="protein sequence ID" value="ORB48317.1"/>
    <property type="molecule type" value="Genomic_DNA"/>
</dbReference>
<dbReference type="Proteomes" id="UP000192534">
    <property type="component" value="Unassembled WGS sequence"/>
</dbReference>
<name>A0A1X0ILS6_MYCRH</name>
<proteinExistence type="predicted"/>
<comment type="caution">
    <text evidence="2">The sequence shown here is derived from an EMBL/GenBank/DDBJ whole genome shotgun (WGS) entry which is preliminary data.</text>
</comment>
<accession>A0A1X0ILS6</accession>
<dbReference type="OrthoDB" id="4731062at2"/>
<reference evidence="2 3" key="1">
    <citation type="submission" date="2016-12" db="EMBL/GenBank/DDBJ databases">
        <title>The new phylogeny of genus Mycobacterium.</title>
        <authorList>
            <person name="Tortoli E."/>
            <person name="Trovato A."/>
            <person name="Cirillo D.M."/>
        </authorList>
    </citation>
    <scope>NUCLEOTIDE SEQUENCE [LARGE SCALE GENOMIC DNA]</scope>
    <source>
        <strain evidence="2 3">DSM 44223</strain>
    </source>
</reference>
<organism evidence="2 3">
    <name type="scientific">Mycolicibacterium rhodesiae</name>
    <name type="common">Mycobacterium rhodesiae</name>
    <dbReference type="NCBI Taxonomy" id="36814"/>
    <lineage>
        <taxon>Bacteria</taxon>
        <taxon>Bacillati</taxon>
        <taxon>Actinomycetota</taxon>
        <taxon>Actinomycetes</taxon>
        <taxon>Mycobacteriales</taxon>
        <taxon>Mycobacteriaceae</taxon>
        <taxon>Mycolicibacterium</taxon>
    </lineage>
</organism>
<dbReference type="RefSeq" id="WP_083122547.1">
    <property type="nucleotide sequence ID" value="NZ_JACKUO010000006.1"/>
</dbReference>
<dbReference type="AlphaFoldDB" id="A0A1X0ILS6"/>
<evidence type="ECO:0000313" key="3">
    <source>
        <dbReference type="Proteomes" id="UP000192534"/>
    </source>
</evidence>
<evidence type="ECO:0000256" key="1">
    <source>
        <dbReference type="SAM" id="MobiDB-lite"/>
    </source>
</evidence>
<sequence>MTTQTVSRHWRRAVRGTAIGALTAGLLVGVGAQRALADPSTAPATPTAPATADANGVPQFQSADQLLLFIDQNYDQGASGGQLSNLIKSVMKLRAQGIKPSRTNIAEIQNALQYRPNQKPLIEALQNTLGYQQKIFAQMQLLQQAQQRQQNNAVMGAGQMPSDGAPTIGGNNAPAAAPPAVSP</sequence>
<evidence type="ECO:0000313" key="2">
    <source>
        <dbReference type="EMBL" id="ORB48317.1"/>
    </source>
</evidence>